<organism evidence="1 2">
    <name type="scientific">Saitoella complicata (strain BCRC 22490 / CBS 7301 / JCM 7358 / NBRC 10748 / NRRL Y-17804)</name>
    <dbReference type="NCBI Taxonomy" id="698492"/>
    <lineage>
        <taxon>Eukaryota</taxon>
        <taxon>Fungi</taxon>
        <taxon>Dikarya</taxon>
        <taxon>Ascomycota</taxon>
        <taxon>Taphrinomycotina</taxon>
        <taxon>Taphrinomycotina incertae sedis</taxon>
        <taxon>Saitoella</taxon>
    </lineage>
</organism>
<evidence type="ECO:0000313" key="2">
    <source>
        <dbReference type="Proteomes" id="UP000033140"/>
    </source>
</evidence>
<sequence>MQTYLQRIYHAVIFEGEEAGNINNGRRCARKVCWERTREFTKFGEVSKGRRKFPEFIVLITEHGPMDTRQQGNNIHTFAEVTAKNQSSLLDYQPN</sequence>
<name>A0A0E9NDT2_SAICN</name>
<comment type="caution">
    <text evidence="1">The sequence shown here is derived from an EMBL/GenBank/DDBJ whole genome shotgun (WGS) entry which is preliminary data.</text>
</comment>
<evidence type="ECO:0000313" key="1">
    <source>
        <dbReference type="EMBL" id="GAO48012.1"/>
    </source>
</evidence>
<reference evidence="1 2" key="3">
    <citation type="journal article" date="2015" name="Genome Announc.">
        <title>Draft Genome Sequence of the Archiascomycetous Yeast Saitoella complicata.</title>
        <authorList>
            <person name="Yamauchi K."/>
            <person name="Kondo S."/>
            <person name="Hamamoto M."/>
            <person name="Takahashi Y."/>
            <person name="Ogura Y."/>
            <person name="Hayashi T."/>
            <person name="Nishida H."/>
        </authorList>
    </citation>
    <scope>NUCLEOTIDE SEQUENCE [LARGE SCALE GENOMIC DNA]</scope>
    <source>
        <strain evidence="1 2">NRRL Y-17804</strain>
    </source>
</reference>
<dbReference type="EMBL" id="BACD03000012">
    <property type="protein sequence ID" value="GAO48012.1"/>
    <property type="molecule type" value="Genomic_DNA"/>
</dbReference>
<dbReference type="Proteomes" id="UP000033140">
    <property type="component" value="Unassembled WGS sequence"/>
</dbReference>
<keyword evidence="2" id="KW-1185">Reference proteome</keyword>
<proteinExistence type="predicted"/>
<accession>A0A0E9NDT2</accession>
<dbReference type="AlphaFoldDB" id="A0A0E9NDT2"/>
<protein>
    <submittedName>
        <fullName evidence="1">Uncharacterized protein</fullName>
    </submittedName>
</protein>
<reference evidence="1 2" key="2">
    <citation type="journal article" date="2014" name="J. Gen. Appl. Microbiol.">
        <title>The early diverging ascomycetous budding yeast Saitoella complicata has three histone deacetylases belonging to the Clr6, Hos2, and Rpd3 lineages.</title>
        <authorList>
            <person name="Nishida H."/>
            <person name="Matsumoto T."/>
            <person name="Kondo S."/>
            <person name="Hamamoto M."/>
            <person name="Yoshikawa H."/>
        </authorList>
    </citation>
    <scope>NUCLEOTIDE SEQUENCE [LARGE SCALE GENOMIC DNA]</scope>
    <source>
        <strain evidence="1 2">NRRL Y-17804</strain>
    </source>
</reference>
<gene>
    <name evidence="1" type="ORF">G7K_2200-t1</name>
</gene>
<reference evidence="1 2" key="1">
    <citation type="journal article" date="2011" name="J. Gen. Appl. Microbiol.">
        <title>Draft genome sequencing of the enigmatic yeast Saitoella complicata.</title>
        <authorList>
            <person name="Nishida H."/>
            <person name="Hamamoto M."/>
            <person name="Sugiyama J."/>
        </authorList>
    </citation>
    <scope>NUCLEOTIDE SEQUENCE [LARGE SCALE GENOMIC DNA]</scope>
    <source>
        <strain evidence="1 2">NRRL Y-17804</strain>
    </source>
</reference>